<feature type="domain" description="MacB-like periplasmic core" evidence="9">
    <location>
        <begin position="24"/>
        <end position="225"/>
    </location>
</feature>
<evidence type="ECO:0000313" key="10">
    <source>
        <dbReference type="EMBL" id="QNH54267.1"/>
    </source>
</evidence>
<sequence length="377" mass="40483">MMNRYKMFFIMVANSLLRRRARMAIALLAVAIGATIISGMITVYKEVPEQMGRAFRAYGANLLILPGTDKGAIQEDSVAAVRKSLSGYEIVGITPFLYDTLLINHQTVMAGGTDFAVLQEVSPYWQIRGDWPTVGEKEILLGAEFAAKLRVNPGDTITVSGGEGTIVSDYRVSGIVRTGGNEENFVFVSLPDMQSMKERPGELSLAQVSVVAGQDELTRAEEKIRADVPGVEPQLVKQIAQSEGTVLGKLQALVLIVTVVVLVLTLICVSTTMMAIVTERRREIGLKKALGADNRHIVMEFFGEGCLLGALGGVLGSGFGYLFAQSVSVNVFGRGIEFSATIVVVALVMSVFVTGLASLLPVRIATNVDPAIILRGE</sequence>
<comment type="similarity">
    <text evidence="6">Belongs to the ABC-4 integral membrane protein family.</text>
</comment>
<feature type="transmembrane region" description="Helical" evidence="7">
    <location>
        <begin position="336"/>
        <end position="360"/>
    </location>
</feature>
<evidence type="ECO:0000256" key="4">
    <source>
        <dbReference type="ARBA" id="ARBA00022989"/>
    </source>
</evidence>
<dbReference type="AlphaFoldDB" id="A0A7G7VJH4"/>
<dbReference type="KEGG" id="stim:H1B31_10550"/>
<dbReference type="Proteomes" id="UP000515480">
    <property type="component" value="Chromosome"/>
</dbReference>
<dbReference type="Pfam" id="PF12704">
    <property type="entry name" value="MacB_PCD"/>
    <property type="match status" value="1"/>
</dbReference>
<dbReference type="PANTHER" id="PTHR30572:SF4">
    <property type="entry name" value="ABC TRANSPORTER PERMEASE YTRF"/>
    <property type="match status" value="1"/>
</dbReference>
<reference evidence="10 11" key="1">
    <citation type="submission" date="2020-07" db="EMBL/GenBank/DDBJ databases">
        <title>Complete genome and description of Selenomonas timonensis sp. nov., a new bacterium isolated from a gingivitis subject.</title>
        <authorList>
            <person name="Antezack A."/>
        </authorList>
    </citation>
    <scope>NUCLEOTIDE SEQUENCE [LARGE SCALE GENOMIC DNA]</scope>
    <source>
        <strain evidence="10 11">Marseille-Q3039</strain>
    </source>
</reference>
<comment type="subcellular location">
    <subcellularLocation>
        <location evidence="1">Cell membrane</location>
        <topology evidence="1">Multi-pass membrane protein</topology>
    </subcellularLocation>
</comment>
<feature type="transmembrane region" description="Helical" evidence="7">
    <location>
        <begin position="298"/>
        <end position="324"/>
    </location>
</feature>
<evidence type="ECO:0000256" key="7">
    <source>
        <dbReference type="SAM" id="Phobius"/>
    </source>
</evidence>
<keyword evidence="3 7" id="KW-0812">Transmembrane</keyword>
<evidence type="ECO:0000256" key="6">
    <source>
        <dbReference type="ARBA" id="ARBA00038076"/>
    </source>
</evidence>
<keyword evidence="5 7" id="KW-0472">Membrane</keyword>
<keyword evidence="4 7" id="KW-1133">Transmembrane helix</keyword>
<dbReference type="GO" id="GO:0022857">
    <property type="term" value="F:transmembrane transporter activity"/>
    <property type="evidence" value="ECO:0007669"/>
    <property type="project" value="TreeGrafter"/>
</dbReference>
<dbReference type="PANTHER" id="PTHR30572">
    <property type="entry name" value="MEMBRANE COMPONENT OF TRANSPORTER-RELATED"/>
    <property type="match status" value="1"/>
</dbReference>
<evidence type="ECO:0000259" key="8">
    <source>
        <dbReference type="Pfam" id="PF02687"/>
    </source>
</evidence>
<dbReference type="Pfam" id="PF02687">
    <property type="entry name" value="FtsX"/>
    <property type="match status" value="1"/>
</dbReference>
<dbReference type="InterPro" id="IPR003838">
    <property type="entry name" value="ABC3_permease_C"/>
</dbReference>
<name>A0A7G7VJH4_9FIRM</name>
<dbReference type="InterPro" id="IPR025857">
    <property type="entry name" value="MacB_PCD"/>
</dbReference>
<dbReference type="GO" id="GO:0005886">
    <property type="term" value="C:plasma membrane"/>
    <property type="evidence" value="ECO:0007669"/>
    <property type="project" value="UniProtKB-SubCell"/>
</dbReference>
<feature type="transmembrane region" description="Helical" evidence="7">
    <location>
        <begin position="252"/>
        <end position="277"/>
    </location>
</feature>
<organism evidence="10 11">
    <name type="scientific">Selenomonas timonae</name>
    <dbReference type="NCBI Taxonomy" id="2754044"/>
    <lineage>
        <taxon>Bacteria</taxon>
        <taxon>Bacillati</taxon>
        <taxon>Bacillota</taxon>
        <taxon>Negativicutes</taxon>
        <taxon>Selenomonadales</taxon>
        <taxon>Selenomonadaceae</taxon>
        <taxon>Selenomonas</taxon>
    </lineage>
</organism>
<dbReference type="RefSeq" id="WP_185980286.1">
    <property type="nucleotide sequence ID" value="NZ_CP060204.1"/>
</dbReference>
<keyword evidence="11" id="KW-1185">Reference proteome</keyword>
<evidence type="ECO:0000256" key="2">
    <source>
        <dbReference type="ARBA" id="ARBA00022475"/>
    </source>
</evidence>
<gene>
    <name evidence="10" type="ORF">H1B31_10550</name>
</gene>
<accession>A0A7G7VJH4</accession>
<proteinExistence type="inferred from homology"/>
<keyword evidence="2" id="KW-1003">Cell membrane</keyword>
<feature type="domain" description="ABC3 transporter permease C-terminal" evidence="8">
    <location>
        <begin position="256"/>
        <end position="370"/>
    </location>
</feature>
<protein>
    <submittedName>
        <fullName evidence="10">ABC transporter permease</fullName>
    </submittedName>
</protein>
<dbReference type="EMBL" id="CP060204">
    <property type="protein sequence ID" value="QNH54267.1"/>
    <property type="molecule type" value="Genomic_DNA"/>
</dbReference>
<evidence type="ECO:0000313" key="11">
    <source>
        <dbReference type="Proteomes" id="UP000515480"/>
    </source>
</evidence>
<evidence type="ECO:0000256" key="3">
    <source>
        <dbReference type="ARBA" id="ARBA00022692"/>
    </source>
</evidence>
<evidence type="ECO:0000256" key="5">
    <source>
        <dbReference type="ARBA" id="ARBA00023136"/>
    </source>
</evidence>
<evidence type="ECO:0000259" key="9">
    <source>
        <dbReference type="Pfam" id="PF12704"/>
    </source>
</evidence>
<dbReference type="InterPro" id="IPR050250">
    <property type="entry name" value="Macrolide_Exporter_MacB"/>
</dbReference>
<evidence type="ECO:0000256" key="1">
    <source>
        <dbReference type="ARBA" id="ARBA00004651"/>
    </source>
</evidence>